<keyword evidence="3" id="KW-1185">Reference proteome</keyword>
<organism evidence="2 3">
    <name type="scientific">Trichonephila inaurata madagascariensis</name>
    <dbReference type="NCBI Taxonomy" id="2747483"/>
    <lineage>
        <taxon>Eukaryota</taxon>
        <taxon>Metazoa</taxon>
        <taxon>Ecdysozoa</taxon>
        <taxon>Arthropoda</taxon>
        <taxon>Chelicerata</taxon>
        <taxon>Arachnida</taxon>
        <taxon>Araneae</taxon>
        <taxon>Araneomorphae</taxon>
        <taxon>Entelegynae</taxon>
        <taxon>Araneoidea</taxon>
        <taxon>Nephilidae</taxon>
        <taxon>Trichonephila</taxon>
        <taxon>Trichonephila inaurata</taxon>
    </lineage>
</organism>
<evidence type="ECO:0000256" key="1">
    <source>
        <dbReference type="SAM" id="Phobius"/>
    </source>
</evidence>
<keyword evidence="1" id="KW-0472">Membrane</keyword>
<feature type="transmembrane region" description="Helical" evidence="1">
    <location>
        <begin position="102"/>
        <end position="121"/>
    </location>
</feature>
<keyword evidence="1" id="KW-1133">Transmembrane helix</keyword>
<dbReference type="EMBL" id="BMAV01001138">
    <property type="protein sequence ID" value="GFY39001.1"/>
    <property type="molecule type" value="Genomic_DNA"/>
</dbReference>
<evidence type="ECO:0008006" key="4">
    <source>
        <dbReference type="Google" id="ProtNLM"/>
    </source>
</evidence>
<dbReference type="OrthoDB" id="5800391at2759"/>
<protein>
    <recommendedName>
        <fullName evidence="4">Gustatory receptor</fullName>
    </recommendedName>
</protein>
<comment type="caution">
    <text evidence="2">The sequence shown here is derived from an EMBL/GenBank/DDBJ whole genome shotgun (WGS) entry which is preliminary data.</text>
</comment>
<name>A0A8X7BNS4_9ARAC</name>
<reference evidence="2" key="1">
    <citation type="submission" date="2020-08" db="EMBL/GenBank/DDBJ databases">
        <title>Multicomponent nature underlies the extraordinary mechanical properties of spider dragline silk.</title>
        <authorList>
            <person name="Kono N."/>
            <person name="Nakamura H."/>
            <person name="Mori M."/>
            <person name="Yoshida Y."/>
            <person name="Ohtoshi R."/>
            <person name="Malay A.D."/>
            <person name="Moran D.A.P."/>
            <person name="Tomita M."/>
            <person name="Numata K."/>
            <person name="Arakawa K."/>
        </authorList>
    </citation>
    <scope>NUCLEOTIDE SEQUENCE</scope>
</reference>
<dbReference type="AlphaFoldDB" id="A0A8X7BNS4"/>
<feature type="transmembrane region" description="Helical" evidence="1">
    <location>
        <begin position="307"/>
        <end position="325"/>
    </location>
</feature>
<proteinExistence type="predicted"/>
<keyword evidence="1" id="KW-0812">Transmembrane</keyword>
<gene>
    <name evidence="2" type="primary">AVEN_135741_1</name>
    <name evidence="2" type="ORF">TNIN_495071</name>
</gene>
<feature type="transmembrane region" description="Helical" evidence="1">
    <location>
        <begin position="382"/>
        <end position="399"/>
    </location>
</feature>
<feature type="transmembrane region" description="Helical" evidence="1">
    <location>
        <begin position="149"/>
        <end position="168"/>
    </location>
</feature>
<sequence length="404" mass="46205">MTKEISIAQRMNKKRKQLYFENKTRRHEGNQSPLSTRTAIGIPNSNSKNAKLSSFPFTLLHWIGLVQESTKIGKCIFPFVLLMGITDLSVTSIMRFKTLKMRVHLASIFSMICSLIIWCTIRRKAKHLSWLLLKLNGTCFPINENRWKFITFLILCLPFALTAGFLLNPNITEILVFHSCGIEFKSYTLLTLIVVVKKFLHFLAYPTFPCMIVFLYCILCRHCSTCLCNLTGKVNKCSPESFGPSEQMVVLREKIKIDDFLENIQDIFSVPSFFIIFSSFLSCSSVLGCRLVSGWNTYSVILNMTRLCYGLFGFFCVAAVFWTAGELPIQLHNLKEAFYKKAHLRFVFIDCSEESLCKRELLDKPEFVLNGCDVLSYKRSSLIAFVGAMLTYTVLAVEINDRSI</sequence>
<dbReference type="Proteomes" id="UP000886998">
    <property type="component" value="Unassembled WGS sequence"/>
</dbReference>
<feature type="transmembrane region" description="Helical" evidence="1">
    <location>
        <begin position="174"/>
        <end position="195"/>
    </location>
</feature>
<accession>A0A8X7BNS4</accession>
<evidence type="ECO:0000313" key="3">
    <source>
        <dbReference type="Proteomes" id="UP000886998"/>
    </source>
</evidence>
<evidence type="ECO:0000313" key="2">
    <source>
        <dbReference type="EMBL" id="GFY39001.1"/>
    </source>
</evidence>
<feature type="transmembrane region" description="Helical" evidence="1">
    <location>
        <begin position="202"/>
        <end position="219"/>
    </location>
</feature>